<evidence type="ECO:0000313" key="4">
    <source>
        <dbReference type="Proteomes" id="UP000193566"/>
    </source>
</evidence>
<feature type="chain" id="PRO_5046603116" description="Lipoprotein" evidence="2">
    <location>
        <begin position="22"/>
        <end position="223"/>
    </location>
</feature>
<dbReference type="EMBL" id="FXAV01000019">
    <property type="protein sequence ID" value="SMG56002.1"/>
    <property type="molecule type" value="Genomic_DNA"/>
</dbReference>
<reference evidence="3 4" key="1">
    <citation type="submission" date="2017-04" db="EMBL/GenBank/DDBJ databases">
        <authorList>
            <person name="Varghese N."/>
            <person name="Submissions S."/>
        </authorList>
    </citation>
    <scope>NUCLEOTIDE SEQUENCE [LARGE SCALE GENOMIC DNA]</scope>
    <source>
        <strain evidence="3 4">J3</strain>
    </source>
</reference>
<evidence type="ECO:0008006" key="5">
    <source>
        <dbReference type="Google" id="ProtNLM"/>
    </source>
</evidence>
<organism evidence="3 4">
    <name type="scientific">Rhodococcus rhodochrous J3</name>
    <dbReference type="NCBI Taxonomy" id="903528"/>
    <lineage>
        <taxon>Bacteria</taxon>
        <taxon>Bacillati</taxon>
        <taxon>Actinomycetota</taxon>
        <taxon>Actinomycetes</taxon>
        <taxon>Mycobacteriales</taxon>
        <taxon>Nocardiaceae</taxon>
        <taxon>Rhodococcus</taxon>
    </lineage>
</organism>
<keyword evidence="2" id="KW-0732">Signal</keyword>
<keyword evidence="4" id="KW-1185">Reference proteome</keyword>
<accession>A0ABY1MHH0</accession>
<proteinExistence type="predicted"/>
<evidence type="ECO:0000256" key="1">
    <source>
        <dbReference type="SAM" id="MobiDB-lite"/>
    </source>
</evidence>
<evidence type="ECO:0000313" key="3">
    <source>
        <dbReference type="EMBL" id="SMG56002.1"/>
    </source>
</evidence>
<feature type="compositionally biased region" description="Low complexity" evidence="1">
    <location>
        <begin position="30"/>
        <end position="71"/>
    </location>
</feature>
<sequence length="223" mass="23115">MKRHPIVWIAAGVLFAAGCSAGGQDDANQSVPSSAPTSVATPSSATSTTASPTSSVSATSVASTTSEESAPPAAPTELPAQPVVEEPYVVECLEGTPGPALYSDGTYAFSQWCFDQLGGDEYLRAEREANTFECDGTVCRNPDTGVTFPDRNAAPSAPTGTTSDRGYSCNSTGCYWPDGTPVINADRCGLRCDEPPTSGDIQTQHGCEEGYITDPDLCGAYGY</sequence>
<dbReference type="Proteomes" id="UP000193566">
    <property type="component" value="Unassembled WGS sequence"/>
</dbReference>
<protein>
    <recommendedName>
        <fullName evidence="5">Lipoprotein</fullName>
    </recommendedName>
</protein>
<name>A0ABY1MHH0_RHORH</name>
<evidence type="ECO:0000256" key="2">
    <source>
        <dbReference type="SAM" id="SignalP"/>
    </source>
</evidence>
<comment type="caution">
    <text evidence="3">The sequence shown here is derived from an EMBL/GenBank/DDBJ whole genome shotgun (WGS) entry which is preliminary data.</text>
</comment>
<feature type="signal peptide" evidence="2">
    <location>
        <begin position="1"/>
        <end position="21"/>
    </location>
</feature>
<feature type="region of interest" description="Disordered" evidence="1">
    <location>
        <begin position="25"/>
        <end position="82"/>
    </location>
</feature>
<gene>
    <name evidence="3" type="ORF">SAMN02745947_04734</name>
</gene>
<dbReference type="PROSITE" id="PS51257">
    <property type="entry name" value="PROKAR_LIPOPROTEIN"/>
    <property type="match status" value="1"/>
</dbReference>